<gene>
    <name evidence="1" type="ORF">NDI79_22120</name>
</gene>
<dbReference type="SUPFAM" id="SSF101898">
    <property type="entry name" value="NHL repeat"/>
    <property type="match status" value="1"/>
</dbReference>
<dbReference type="Gene3D" id="2.120.10.30">
    <property type="entry name" value="TolB, C-terminal domain"/>
    <property type="match status" value="1"/>
</dbReference>
<sequence length="446" mass="49204">MAEDSISSMVRGVVSFPSRGTLFILAGVLLLVGTLSVSAMLAPSIGRTAAADHQPRTLVGSQGGGPGWHEYGSVYLLNGTNVTWRESSADSYFDVTKTENGTVMAGFMNSGYASCSPYESPCTRTGFRVIDPQPEPRVLSEYSFPVRTKKNSEVHDVERLESGEYLITDMEYERIFTVKDGEVTWQWNASSFYDAPQDPTTTDWLHINDVDVIDEGRYLVSVRNANQLVIVERGEGVVDVINKDTTDSNDANCRKSGQLADYDGDGEIRCGDPTVLNHQHNPQWLGEDAVLVADSENDRVVELHQTANGSWTPAWTLERAGGIPFNWPRDADRLPNGNTLITDTLNRRIVEVNESGAVVWSVETERIPYEADRLPAGESVGAPQYATESGSINTPSDDVPVLSLMLVGLRAVIPSTPFWFREPQLGLTIVSMFFVLTGVVDRFWRR</sequence>
<proteinExistence type="predicted"/>
<dbReference type="PANTHER" id="PTHR35340:SF5">
    <property type="entry name" value="ASST-DOMAIN-CONTAINING PROTEIN"/>
    <property type="match status" value="1"/>
</dbReference>
<evidence type="ECO:0000313" key="1">
    <source>
        <dbReference type="EMBL" id="MDS0296868.1"/>
    </source>
</evidence>
<dbReference type="InterPro" id="IPR053143">
    <property type="entry name" value="Arylsulfate_ST"/>
</dbReference>
<dbReference type="RefSeq" id="WP_310930806.1">
    <property type="nucleotide sequence ID" value="NZ_JAMQOQ010000009.1"/>
</dbReference>
<dbReference type="EMBL" id="JAMQOQ010000009">
    <property type="protein sequence ID" value="MDS0296868.1"/>
    <property type="molecule type" value="Genomic_DNA"/>
</dbReference>
<dbReference type="InterPro" id="IPR011042">
    <property type="entry name" value="6-blade_b-propeller_TolB-like"/>
</dbReference>
<dbReference type="Proteomes" id="UP001254813">
    <property type="component" value="Unassembled WGS sequence"/>
</dbReference>
<dbReference type="PANTHER" id="PTHR35340">
    <property type="entry name" value="PQQ ENZYME REPEAT PROTEIN-RELATED"/>
    <property type="match status" value="1"/>
</dbReference>
<name>A0ABU2G7S6_9EURY</name>
<comment type="caution">
    <text evidence="1">The sequence shown here is derived from an EMBL/GenBank/DDBJ whole genome shotgun (WGS) entry which is preliminary data.</text>
</comment>
<evidence type="ECO:0000313" key="2">
    <source>
        <dbReference type="Proteomes" id="UP001254813"/>
    </source>
</evidence>
<accession>A0ABU2G7S6</accession>
<protein>
    <submittedName>
        <fullName evidence="1">Aryl-sulfate sulfotransferase</fullName>
    </submittedName>
</protein>
<keyword evidence="2" id="KW-1185">Reference proteome</keyword>
<reference evidence="1 2" key="1">
    <citation type="submission" date="2022-06" db="EMBL/GenBank/DDBJ databases">
        <title>Halogeometricum sp. a new haloarchaeum isolate from saline soil.</title>
        <authorList>
            <person name="Strakova D."/>
            <person name="Galisteo C."/>
            <person name="Sanchez-Porro C."/>
            <person name="Ventosa A."/>
        </authorList>
    </citation>
    <scope>NUCLEOTIDE SEQUENCE [LARGE SCALE GENOMIC DNA]</scope>
    <source>
        <strain evidence="2">S3BR25-2</strain>
    </source>
</reference>
<organism evidence="1 2">
    <name type="scientific">Halogeometricum luteum</name>
    <dbReference type="NCBI Taxonomy" id="2950537"/>
    <lineage>
        <taxon>Archaea</taxon>
        <taxon>Methanobacteriati</taxon>
        <taxon>Methanobacteriota</taxon>
        <taxon>Stenosarchaea group</taxon>
        <taxon>Halobacteria</taxon>
        <taxon>Halobacteriales</taxon>
        <taxon>Haloferacaceae</taxon>
        <taxon>Halogeometricum</taxon>
    </lineage>
</organism>